<dbReference type="AlphaFoldDB" id="A0A6D2IFB5"/>
<keyword evidence="3" id="KW-1185">Reference proteome</keyword>
<evidence type="ECO:0000313" key="2">
    <source>
        <dbReference type="EMBL" id="CAA7023715.1"/>
    </source>
</evidence>
<dbReference type="Proteomes" id="UP000467841">
    <property type="component" value="Unassembled WGS sequence"/>
</dbReference>
<feature type="region of interest" description="Disordered" evidence="1">
    <location>
        <begin position="1"/>
        <end position="88"/>
    </location>
</feature>
<name>A0A6D2IFB5_9BRAS</name>
<reference evidence="2" key="1">
    <citation type="submission" date="2020-01" db="EMBL/GenBank/DDBJ databases">
        <authorList>
            <person name="Mishra B."/>
        </authorList>
    </citation>
    <scope>NUCLEOTIDE SEQUENCE [LARGE SCALE GENOMIC DNA]</scope>
</reference>
<organism evidence="2 3">
    <name type="scientific">Microthlaspi erraticum</name>
    <dbReference type="NCBI Taxonomy" id="1685480"/>
    <lineage>
        <taxon>Eukaryota</taxon>
        <taxon>Viridiplantae</taxon>
        <taxon>Streptophyta</taxon>
        <taxon>Embryophyta</taxon>
        <taxon>Tracheophyta</taxon>
        <taxon>Spermatophyta</taxon>
        <taxon>Magnoliopsida</taxon>
        <taxon>eudicotyledons</taxon>
        <taxon>Gunneridae</taxon>
        <taxon>Pentapetalae</taxon>
        <taxon>rosids</taxon>
        <taxon>malvids</taxon>
        <taxon>Brassicales</taxon>
        <taxon>Brassicaceae</taxon>
        <taxon>Coluteocarpeae</taxon>
        <taxon>Microthlaspi</taxon>
    </lineage>
</organism>
<evidence type="ECO:0000313" key="3">
    <source>
        <dbReference type="Proteomes" id="UP000467841"/>
    </source>
</evidence>
<feature type="compositionally biased region" description="Acidic residues" evidence="1">
    <location>
        <begin position="18"/>
        <end position="44"/>
    </location>
</feature>
<comment type="caution">
    <text evidence="2">The sequence shown here is derived from an EMBL/GenBank/DDBJ whole genome shotgun (WGS) entry which is preliminary data.</text>
</comment>
<proteinExistence type="predicted"/>
<evidence type="ECO:0000256" key="1">
    <source>
        <dbReference type="SAM" id="MobiDB-lite"/>
    </source>
</evidence>
<gene>
    <name evidence="2" type="ORF">MERR_LOCUS10950</name>
</gene>
<sequence length="101" mass="11143">MAPMQAEKIENPHVSSSSEEEESSSSSGEEFESSGEESSSDNDGEMLSKAKAHSEICCSVAAKKPESDSEVSDFHSDDDDHEASQHWDKEKARDFYYCKEG</sequence>
<protein>
    <submittedName>
        <fullName evidence="2">Uncharacterized protein</fullName>
    </submittedName>
</protein>
<dbReference type="EMBL" id="CACVBM020000810">
    <property type="protein sequence ID" value="CAA7023715.1"/>
    <property type="molecule type" value="Genomic_DNA"/>
</dbReference>
<accession>A0A6D2IFB5</accession>
<feature type="compositionally biased region" description="Basic and acidic residues" evidence="1">
    <location>
        <begin position="63"/>
        <end position="75"/>
    </location>
</feature>